<evidence type="ECO:0000313" key="1">
    <source>
        <dbReference type="EMBL" id="VDP43668.1"/>
    </source>
</evidence>
<name>A0A183P1K3_9TREM</name>
<sequence length="130" mass="14298">MVVGGSRQETLYTGFVLLGTRQQGVHVILRELVLPGGFDLVSPSFTVRDVTTENQQKTLDPGFTRQQGVPVILRELVLPDGLDHVSPSFTVRDVANGTSGPRLTSSRTDLYLRLVDHWVVINVMYMSGSS</sequence>
<evidence type="ECO:0000313" key="2">
    <source>
        <dbReference type="Proteomes" id="UP000269396"/>
    </source>
</evidence>
<dbReference type="AlphaFoldDB" id="A0A183P1K3"/>
<dbReference type="EMBL" id="UZAL01028783">
    <property type="protein sequence ID" value="VDP43668.1"/>
    <property type="molecule type" value="Genomic_DNA"/>
</dbReference>
<proteinExistence type="predicted"/>
<reference evidence="1 2" key="1">
    <citation type="submission" date="2018-11" db="EMBL/GenBank/DDBJ databases">
        <authorList>
            <consortium name="Pathogen Informatics"/>
        </authorList>
    </citation>
    <scope>NUCLEOTIDE SEQUENCE [LARGE SCALE GENOMIC DNA]</scope>
    <source>
        <strain>Denwood</strain>
        <strain evidence="2">Zambia</strain>
    </source>
</reference>
<organism evidence="1 2">
    <name type="scientific">Schistosoma mattheei</name>
    <dbReference type="NCBI Taxonomy" id="31246"/>
    <lineage>
        <taxon>Eukaryota</taxon>
        <taxon>Metazoa</taxon>
        <taxon>Spiralia</taxon>
        <taxon>Lophotrochozoa</taxon>
        <taxon>Platyhelminthes</taxon>
        <taxon>Trematoda</taxon>
        <taxon>Digenea</taxon>
        <taxon>Strigeidida</taxon>
        <taxon>Schistosomatoidea</taxon>
        <taxon>Schistosomatidae</taxon>
        <taxon>Schistosoma</taxon>
    </lineage>
</organism>
<protein>
    <submittedName>
        <fullName evidence="1">Uncharacterized protein</fullName>
    </submittedName>
</protein>
<dbReference type="Proteomes" id="UP000269396">
    <property type="component" value="Unassembled WGS sequence"/>
</dbReference>
<gene>
    <name evidence="1" type="ORF">SMTD_LOCUS8239</name>
</gene>
<keyword evidence="2" id="KW-1185">Reference proteome</keyword>
<accession>A0A183P1K3</accession>